<protein>
    <submittedName>
        <fullName evidence="5">TLL1-like protein</fullName>
    </submittedName>
</protein>
<feature type="domain" description="CUB" evidence="4">
    <location>
        <begin position="1"/>
        <end position="59"/>
    </location>
</feature>
<keyword evidence="6" id="KW-1185">Reference proteome</keyword>
<evidence type="ECO:0000256" key="2">
    <source>
        <dbReference type="ARBA" id="ARBA00023157"/>
    </source>
</evidence>
<evidence type="ECO:0000256" key="3">
    <source>
        <dbReference type="PROSITE-ProRule" id="PRU00059"/>
    </source>
</evidence>
<keyword evidence="1" id="KW-0677">Repeat</keyword>
<feature type="non-terminal residue" evidence="5">
    <location>
        <position position="1"/>
    </location>
</feature>
<dbReference type="Proteomes" id="UP001164746">
    <property type="component" value="Chromosome 3"/>
</dbReference>
<dbReference type="Gene3D" id="2.60.120.290">
    <property type="entry name" value="Spermadhesin, CUB domain"/>
    <property type="match status" value="1"/>
</dbReference>
<dbReference type="PANTHER" id="PTHR24251">
    <property type="entry name" value="OVOCHYMASE-RELATED"/>
    <property type="match status" value="1"/>
</dbReference>
<dbReference type="InterPro" id="IPR035914">
    <property type="entry name" value="Sperma_CUB_dom_sf"/>
</dbReference>
<evidence type="ECO:0000313" key="5">
    <source>
        <dbReference type="EMBL" id="WAR00462.1"/>
    </source>
</evidence>
<comment type="caution">
    <text evidence="3">Lacks conserved residue(s) required for the propagation of feature annotation.</text>
</comment>
<dbReference type="SUPFAM" id="SSF49854">
    <property type="entry name" value="Spermadhesin, CUB domain"/>
    <property type="match status" value="1"/>
</dbReference>
<proteinExistence type="predicted"/>
<organism evidence="5 6">
    <name type="scientific">Mya arenaria</name>
    <name type="common">Soft-shell clam</name>
    <dbReference type="NCBI Taxonomy" id="6604"/>
    <lineage>
        <taxon>Eukaryota</taxon>
        <taxon>Metazoa</taxon>
        <taxon>Spiralia</taxon>
        <taxon>Lophotrochozoa</taxon>
        <taxon>Mollusca</taxon>
        <taxon>Bivalvia</taxon>
        <taxon>Autobranchia</taxon>
        <taxon>Heteroconchia</taxon>
        <taxon>Euheterodonta</taxon>
        <taxon>Imparidentia</taxon>
        <taxon>Neoheterodontei</taxon>
        <taxon>Myida</taxon>
        <taxon>Myoidea</taxon>
        <taxon>Myidae</taxon>
        <taxon>Mya</taxon>
    </lineage>
</organism>
<reference evidence="5" key="1">
    <citation type="submission" date="2022-11" db="EMBL/GenBank/DDBJ databases">
        <title>Centuries of genome instability and evolution in soft-shell clam transmissible cancer (bioRxiv).</title>
        <authorList>
            <person name="Hart S.F.M."/>
            <person name="Yonemitsu M.A."/>
            <person name="Giersch R.M."/>
            <person name="Beal B.F."/>
            <person name="Arriagada G."/>
            <person name="Davis B.W."/>
            <person name="Ostrander E.A."/>
            <person name="Goff S.P."/>
            <person name="Metzger M.J."/>
        </authorList>
    </citation>
    <scope>NUCLEOTIDE SEQUENCE</scope>
    <source>
        <strain evidence="5">MELC-2E11</strain>
        <tissue evidence="5">Siphon/mantle</tissue>
    </source>
</reference>
<sequence length="94" mass="10512">MFVLSGYCVTGDSPSDPLLLTFCGNEVPEVRSTGRFLYVTFTSDSTVNYRGFNAKYMTELSEIPLCVTTDIYANLTATTEYQNFTSPGYPDQYN</sequence>
<evidence type="ECO:0000256" key="1">
    <source>
        <dbReference type="ARBA" id="ARBA00022737"/>
    </source>
</evidence>
<keyword evidence="2" id="KW-1015">Disulfide bond</keyword>
<dbReference type="PROSITE" id="PS01180">
    <property type="entry name" value="CUB"/>
    <property type="match status" value="1"/>
</dbReference>
<evidence type="ECO:0000313" key="6">
    <source>
        <dbReference type="Proteomes" id="UP001164746"/>
    </source>
</evidence>
<name>A0ABY7DV36_MYAAR</name>
<dbReference type="EMBL" id="CP111014">
    <property type="protein sequence ID" value="WAR00462.1"/>
    <property type="molecule type" value="Genomic_DNA"/>
</dbReference>
<dbReference type="CDD" id="cd00041">
    <property type="entry name" value="CUB"/>
    <property type="match status" value="1"/>
</dbReference>
<gene>
    <name evidence="5" type="ORF">MAR_024834</name>
</gene>
<dbReference type="InterPro" id="IPR000859">
    <property type="entry name" value="CUB_dom"/>
</dbReference>
<accession>A0ABY7DV36</accession>
<dbReference type="Pfam" id="PF00431">
    <property type="entry name" value="CUB"/>
    <property type="match status" value="1"/>
</dbReference>
<evidence type="ECO:0000259" key="4">
    <source>
        <dbReference type="PROSITE" id="PS01180"/>
    </source>
</evidence>